<dbReference type="GO" id="GO:0006879">
    <property type="term" value="P:intracellular iron ion homeostasis"/>
    <property type="evidence" value="ECO:0007669"/>
    <property type="project" value="TreeGrafter"/>
</dbReference>
<dbReference type="GO" id="GO:0005886">
    <property type="term" value="C:plasma membrane"/>
    <property type="evidence" value="ECO:0007669"/>
    <property type="project" value="TreeGrafter"/>
</dbReference>
<evidence type="ECO:0000256" key="9">
    <source>
        <dbReference type="SAM" id="MobiDB-lite"/>
    </source>
</evidence>
<feature type="transmembrane region" description="Helical" evidence="10">
    <location>
        <begin position="242"/>
        <end position="259"/>
    </location>
</feature>
<dbReference type="InterPro" id="IPR039261">
    <property type="entry name" value="FNR_nucleotide-bd"/>
</dbReference>
<keyword evidence="8 10" id="KW-0472">Membrane</keyword>
<evidence type="ECO:0000256" key="2">
    <source>
        <dbReference type="ARBA" id="ARBA00022448"/>
    </source>
</evidence>
<dbReference type="Pfam" id="PF08022">
    <property type="entry name" value="FAD_binding_8"/>
    <property type="match status" value="1"/>
</dbReference>
<dbReference type="Pfam" id="PF01794">
    <property type="entry name" value="Ferric_reduct"/>
    <property type="match status" value="1"/>
</dbReference>
<keyword evidence="2" id="KW-0813">Transport</keyword>
<feature type="region of interest" description="Disordered" evidence="9">
    <location>
        <begin position="630"/>
        <end position="652"/>
    </location>
</feature>
<feature type="transmembrane region" description="Helical" evidence="10">
    <location>
        <begin position="208"/>
        <end position="230"/>
    </location>
</feature>
<evidence type="ECO:0000259" key="11">
    <source>
        <dbReference type="Pfam" id="PF01794"/>
    </source>
</evidence>
<feature type="region of interest" description="Disordered" evidence="9">
    <location>
        <begin position="786"/>
        <end position="825"/>
    </location>
</feature>
<reference evidence="14" key="1">
    <citation type="submission" date="2014-06" db="EMBL/GenBank/DDBJ databases">
        <authorList>
            <person name="Ju J."/>
            <person name="Zhang J."/>
        </authorList>
    </citation>
    <scope>NUCLEOTIDE SEQUENCE</scope>
    <source>
        <strain evidence="14">SscI8</strain>
    </source>
</reference>
<dbReference type="AlphaFoldDB" id="A0A127Z3J6"/>
<evidence type="ECO:0000256" key="8">
    <source>
        <dbReference type="ARBA" id="ARBA00023136"/>
    </source>
</evidence>
<gene>
    <name evidence="14" type="ORF">SPSC_03936</name>
</gene>
<protein>
    <submittedName>
        <fullName evidence="14">Related to FRE6-Ferric reductase</fullName>
    </submittedName>
</protein>
<dbReference type="SUPFAM" id="SSF52343">
    <property type="entry name" value="Ferredoxin reductase-like, C-terminal NADP-linked domain"/>
    <property type="match status" value="1"/>
</dbReference>
<dbReference type="Pfam" id="PF08030">
    <property type="entry name" value="NAD_binding_6"/>
    <property type="match status" value="1"/>
</dbReference>
<keyword evidence="4" id="KW-0249">Electron transport</keyword>
<feature type="transmembrane region" description="Helical" evidence="10">
    <location>
        <begin position="271"/>
        <end position="291"/>
    </location>
</feature>
<dbReference type="InterPro" id="IPR013121">
    <property type="entry name" value="Fe_red_NAD-bd_6"/>
</dbReference>
<dbReference type="GO" id="GO:0000293">
    <property type="term" value="F:ferric-chelate reductase activity"/>
    <property type="evidence" value="ECO:0007669"/>
    <property type="project" value="UniProtKB-ARBA"/>
</dbReference>
<feature type="domain" description="FAD-binding 8" evidence="12">
    <location>
        <begin position="409"/>
        <end position="506"/>
    </location>
</feature>
<evidence type="ECO:0000259" key="13">
    <source>
        <dbReference type="Pfam" id="PF08030"/>
    </source>
</evidence>
<dbReference type="Gene3D" id="3.40.50.80">
    <property type="entry name" value="Nucleotide-binding domain of ferredoxin-NADP reductase (FNR) module"/>
    <property type="match status" value="1"/>
</dbReference>
<dbReference type="PANTHER" id="PTHR32361:SF9">
    <property type="entry name" value="FERRIC REDUCTASE TRANSMEMBRANE COMPONENT 3-RELATED"/>
    <property type="match status" value="1"/>
</dbReference>
<keyword evidence="3 10" id="KW-0812">Transmembrane</keyword>
<evidence type="ECO:0000256" key="10">
    <source>
        <dbReference type="SAM" id="Phobius"/>
    </source>
</evidence>
<dbReference type="InterPro" id="IPR013130">
    <property type="entry name" value="Fe3_Rdtase_TM_dom"/>
</dbReference>
<evidence type="ECO:0000256" key="7">
    <source>
        <dbReference type="ARBA" id="ARBA00023065"/>
    </source>
</evidence>
<feature type="compositionally biased region" description="Polar residues" evidence="9">
    <location>
        <begin position="797"/>
        <end position="814"/>
    </location>
</feature>
<dbReference type="CDD" id="cd06186">
    <property type="entry name" value="NOX_Duox_like_FAD_NADP"/>
    <property type="match status" value="1"/>
</dbReference>
<dbReference type="PANTHER" id="PTHR32361">
    <property type="entry name" value="FERRIC/CUPRIC REDUCTASE TRANSMEMBRANE COMPONENT"/>
    <property type="match status" value="1"/>
</dbReference>
<keyword evidence="6" id="KW-0560">Oxidoreductase</keyword>
<feature type="compositionally biased region" description="Low complexity" evidence="9">
    <location>
        <begin position="365"/>
        <end position="380"/>
    </location>
</feature>
<accession>A0A127Z3J6</accession>
<feature type="transmembrane region" description="Helical" evidence="10">
    <location>
        <begin position="122"/>
        <end position="146"/>
    </location>
</feature>
<comment type="subcellular location">
    <subcellularLocation>
        <location evidence="1">Membrane</location>
        <topology evidence="1">Multi-pass membrane protein</topology>
    </subcellularLocation>
</comment>
<feature type="region of interest" description="Disordered" evidence="9">
    <location>
        <begin position="365"/>
        <end position="389"/>
    </location>
</feature>
<feature type="domain" description="Ferric reductase NAD binding" evidence="13">
    <location>
        <begin position="516"/>
        <end position="640"/>
    </location>
</feature>
<dbReference type="GO" id="GO:0006826">
    <property type="term" value="P:iron ion transport"/>
    <property type="evidence" value="ECO:0007669"/>
    <property type="project" value="TreeGrafter"/>
</dbReference>
<feature type="transmembrane region" description="Helical" evidence="10">
    <location>
        <begin position="47"/>
        <end position="70"/>
    </location>
</feature>
<dbReference type="EMBL" id="LK056675">
    <property type="protein sequence ID" value="CDR88275.1"/>
    <property type="molecule type" value="Genomic_DNA"/>
</dbReference>
<evidence type="ECO:0000256" key="4">
    <source>
        <dbReference type="ARBA" id="ARBA00022982"/>
    </source>
</evidence>
<sequence>MITLPWVLDSFALQHIAELPPDQIEYGWATFRHYYYNSYKVPCVATFLIWGLFLTLCLATGLSAFVERFFPRLHHAISKRAAWWRGHISEHPLVSEKHSQKISCGKGRFSWLTLHLPLRLEAIILMAMLVLNIVPLFAFYSLYVGHNTYFTGTDSVSRRSQILRHLANRCAMLGIGQLPMLILLASKRTPVALLSQLSMQTMMLFHRWIARMCYLHIVVHTLGNLLIFHFGFGVVEGLKIPAVQWGMVAITMLSGLVFLSLRTLRNRHYEVFVFLHISMAVLMIVFTYLHIKLLHQGRLALQIFVIELTAAFYAFDRTIRTLGRTIMSLSWRYADGAGATRKAELTSYGDGAYTRVRIQVPASRLRLAPSPSSSSFSSSLNLEGEGKQQKHRISESLRDSAMLGLARIGAGDDIRITIPKLQWVGDHPFSVFAVGRCQRGHPDMGYVDLIIQRQSGLTQKLSKLAQELSSTSSTTADRSPADVYLRHAVRTKGKRVRVVIDGPFGRSPSLEGARHAVLIAGGIAITYCYPLLVKAARGEFSCLESCKLVWIVRNESILDVLRDSLPELLDELQRRGGSRCRLSIDIYVTAKANSPASTLSDLMMDDKVRRLPSRLEPTWNVTSGWSTERSSSSSATLINSPETSAASSLKHGHTKGQIWEGIGYRQQHELDLVPTLSKGGRIHQQTPRSATNMSDNKLKTPLSFENKFSPNISQTSFSQITLDAPQPSFDDFSPSLSSLAFKRSGWQPRPTLPSTYSAYDIRSVPVDRPMPVRGHRQRELEEVQLVNFHSQRDAKDGSNTPKSPYRDSLSSSPYHTHHFDSSSNISLNKMQPLHSKSSPVSVDSVYSILQTDYVPSSYPSPIYSPSQDELQRRLAAPQDVLCETKGNALIEVHRFQGRPTSMAAVHHHITQHADREEDQGRIVFATCGPAPMCDSVRAEVVALLKGGIDAALVEDCFSW</sequence>
<name>A0A127Z3J6_9BASI</name>
<evidence type="ECO:0000256" key="5">
    <source>
        <dbReference type="ARBA" id="ARBA00022989"/>
    </source>
</evidence>
<organism evidence="14">
    <name type="scientific">Sporisorium scitamineum</name>
    <dbReference type="NCBI Taxonomy" id="49012"/>
    <lineage>
        <taxon>Eukaryota</taxon>
        <taxon>Fungi</taxon>
        <taxon>Dikarya</taxon>
        <taxon>Basidiomycota</taxon>
        <taxon>Ustilaginomycotina</taxon>
        <taxon>Ustilaginomycetes</taxon>
        <taxon>Ustilaginales</taxon>
        <taxon>Ustilaginaceae</taxon>
        <taxon>Sporisorium</taxon>
    </lineage>
</organism>
<keyword evidence="5 10" id="KW-1133">Transmembrane helix</keyword>
<evidence type="ECO:0000256" key="3">
    <source>
        <dbReference type="ARBA" id="ARBA00022692"/>
    </source>
</evidence>
<keyword evidence="7" id="KW-0406">Ion transport</keyword>
<feature type="compositionally biased region" description="Polar residues" evidence="9">
    <location>
        <begin position="637"/>
        <end position="647"/>
    </location>
</feature>
<dbReference type="GO" id="GO:0015677">
    <property type="term" value="P:copper ion import"/>
    <property type="evidence" value="ECO:0007669"/>
    <property type="project" value="TreeGrafter"/>
</dbReference>
<dbReference type="InterPro" id="IPR013112">
    <property type="entry name" value="FAD-bd_8"/>
</dbReference>
<evidence type="ECO:0000256" key="6">
    <source>
        <dbReference type="ARBA" id="ARBA00023002"/>
    </source>
</evidence>
<evidence type="ECO:0000259" key="12">
    <source>
        <dbReference type="Pfam" id="PF08022"/>
    </source>
</evidence>
<dbReference type="InterPro" id="IPR051410">
    <property type="entry name" value="Ferric/Cupric_Reductase"/>
</dbReference>
<dbReference type="OrthoDB" id="4494341at2759"/>
<proteinExistence type="predicted"/>
<feature type="domain" description="Ferric oxidoreductase" evidence="11">
    <location>
        <begin position="171"/>
        <end position="286"/>
    </location>
</feature>
<evidence type="ECO:0000313" key="14">
    <source>
        <dbReference type="EMBL" id="CDR88275.1"/>
    </source>
</evidence>
<evidence type="ECO:0000256" key="1">
    <source>
        <dbReference type="ARBA" id="ARBA00004141"/>
    </source>
</evidence>